<dbReference type="AlphaFoldDB" id="A0A085MQB6"/>
<evidence type="ECO:0000313" key="2">
    <source>
        <dbReference type="EMBL" id="KFD59412.1"/>
    </source>
</evidence>
<dbReference type="Proteomes" id="UP000030764">
    <property type="component" value="Unassembled WGS sequence"/>
</dbReference>
<evidence type="ECO:0000313" key="3">
    <source>
        <dbReference type="Proteomes" id="UP000030764"/>
    </source>
</evidence>
<sequence length="76" mass="8541">MISGEYGLPAVLSFMLCVQFRTPDGCHGNGSMLHEVEKRMFSKHMNMLRKTKAMTAEAIRRAASSQQVIMTTYKEG</sequence>
<protein>
    <submittedName>
        <fullName evidence="2">Uncharacterized protein</fullName>
    </submittedName>
</protein>
<reference evidence="2 3" key="1">
    <citation type="journal article" date="2014" name="Nat. Genet.">
        <title>Genome and transcriptome of the porcine whipworm Trichuris suis.</title>
        <authorList>
            <person name="Jex A.R."/>
            <person name="Nejsum P."/>
            <person name="Schwarz E.M."/>
            <person name="Hu L."/>
            <person name="Young N.D."/>
            <person name="Hall R.S."/>
            <person name="Korhonen P.K."/>
            <person name="Liao S."/>
            <person name="Thamsborg S."/>
            <person name="Xia J."/>
            <person name="Xu P."/>
            <person name="Wang S."/>
            <person name="Scheerlinck J.P."/>
            <person name="Hofmann A."/>
            <person name="Sternberg P.W."/>
            <person name="Wang J."/>
            <person name="Gasser R.B."/>
        </authorList>
    </citation>
    <scope>NUCLEOTIDE SEQUENCE [LARGE SCALE GENOMIC DNA]</scope>
    <source>
        <strain evidence="2">DCEP-RM93F</strain>
        <strain evidence="1">DCEP-RM93M</strain>
    </source>
</reference>
<dbReference type="EMBL" id="KL367988">
    <property type="protein sequence ID" value="KFD59412.1"/>
    <property type="molecule type" value="Genomic_DNA"/>
</dbReference>
<dbReference type="Proteomes" id="UP000030758">
    <property type="component" value="Unassembled WGS sequence"/>
</dbReference>
<name>A0A085MQB6_9BILA</name>
<evidence type="ECO:0000313" key="1">
    <source>
        <dbReference type="EMBL" id="KFD45064.1"/>
    </source>
</evidence>
<proteinExistence type="predicted"/>
<dbReference type="EMBL" id="KL363823">
    <property type="protein sequence ID" value="KFD45064.1"/>
    <property type="molecule type" value="Genomic_DNA"/>
</dbReference>
<organism evidence="2">
    <name type="scientific">Trichuris suis</name>
    <name type="common">pig whipworm</name>
    <dbReference type="NCBI Taxonomy" id="68888"/>
    <lineage>
        <taxon>Eukaryota</taxon>
        <taxon>Metazoa</taxon>
        <taxon>Ecdysozoa</taxon>
        <taxon>Nematoda</taxon>
        <taxon>Enoplea</taxon>
        <taxon>Dorylaimia</taxon>
        <taxon>Trichinellida</taxon>
        <taxon>Trichuridae</taxon>
        <taxon>Trichuris</taxon>
    </lineage>
</organism>
<accession>A0A085MQB6</accession>
<keyword evidence="3" id="KW-1185">Reference proteome</keyword>
<gene>
    <name evidence="1" type="ORF">M513_14059</name>
    <name evidence="2" type="ORF">M514_14059</name>
</gene>